<proteinExistence type="predicted"/>
<feature type="domain" description="UFSP1/2/DUB catalytic" evidence="2">
    <location>
        <begin position="291"/>
        <end position="467"/>
    </location>
</feature>
<name>A0A078A4Y9_STYLE</name>
<dbReference type="Pfam" id="PF07910">
    <property type="entry name" value="Peptidase_C78"/>
    <property type="match status" value="1"/>
</dbReference>
<dbReference type="Proteomes" id="UP000039865">
    <property type="component" value="Unassembled WGS sequence"/>
</dbReference>
<accession>A0A078A4Y9</accession>
<keyword evidence="1" id="KW-0378">Hydrolase</keyword>
<evidence type="ECO:0000256" key="1">
    <source>
        <dbReference type="ARBA" id="ARBA00022801"/>
    </source>
</evidence>
<gene>
    <name evidence="3" type="primary">Contig11032.g11793</name>
    <name evidence="3" type="ORF">STYLEM_6290</name>
</gene>
<protein>
    <submittedName>
        <fullName evidence="3">Ufm1-specific peptidase 2</fullName>
    </submittedName>
</protein>
<dbReference type="OrthoDB" id="417506at2759"/>
<organism evidence="3 4">
    <name type="scientific">Stylonychia lemnae</name>
    <name type="common">Ciliate</name>
    <dbReference type="NCBI Taxonomy" id="5949"/>
    <lineage>
        <taxon>Eukaryota</taxon>
        <taxon>Sar</taxon>
        <taxon>Alveolata</taxon>
        <taxon>Ciliophora</taxon>
        <taxon>Intramacronucleata</taxon>
        <taxon>Spirotrichea</taxon>
        <taxon>Stichotrichia</taxon>
        <taxon>Sporadotrichida</taxon>
        <taxon>Oxytrichidae</taxon>
        <taxon>Stylonychinae</taxon>
        <taxon>Stylonychia</taxon>
    </lineage>
</organism>
<dbReference type="AlphaFoldDB" id="A0A078A4Y9"/>
<dbReference type="EMBL" id="CCKQ01006046">
    <property type="protein sequence ID" value="CDW77330.1"/>
    <property type="molecule type" value="Genomic_DNA"/>
</dbReference>
<sequence length="475" mass="55544">MEAQIEKILVHDGVQIFTQSAWTATYQVETKIFLLVGLREKEILSAMQTTEKDLISDIENFNLYYPWNTKIVGLYIQFTGTKPANHLDILDQTLQHAQYHKLLLLGNFFYTLADQKTVIGTGVSFDSILQSYEYQLISYGSNNKDRNQWWDNRKMISPDFEVSDLKRDQVVNNFFYIQIRQTFEGFDDELEYQQQQFLENLENPKDLIMIFRQLGNDGLIQPYQSMSEEFGKRLNIEARKLIKTNKKIQDVHLTNYHIMKKMILEKQIRTVQDQCVKILFRAQVKQNTIGHCQYIHHFSKNQGWGCAYRSLQTLISHFKYEGYAPRNDVPSHKEIQQALVSMEDKEKDMIGSSQWIGAFEVNLCMDYFLKAECKIMNVSSGLELQTKARELRDHFIHHGTPIMIGGDLYAHTIIGIDFCEELDDVRFLILDPHYPGGDNNIKNILQKGWCAWKDVTMFKADTFYNLCMPLRPTDV</sequence>
<reference evidence="3 4" key="1">
    <citation type="submission" date="2014-06" db="EMBL/GenBank/DDBJ databases">
        <authorList>
            <person name="Swart Estienne"/>
        </authorList>
    </citation>
    <scope>NUCLEOTIDE SEQUENCE [LARGE SCALE GENOMIC DNA]</scope>
    <source>
        <strain evidence="3 4">130c</strain>
    </source>
</reference>
<dbReference type="GO" id="GO:0071567">
    <property type="term" value="F:deUFMylase activity"/>
    <property type="evidence" value="ECO:0007669"/>
    <property type="project" value="TreeGrafter"/>
</dbReference>
<dbReference type="Gene3D" id="3.90.70.130">
    <property type="match status" value="1"/>
</dbReference>
<keyword evidence="4" id="KW-1185">Reference proteome</keyword>
<evidence type="ECO:0000313" key="4">
    <source>
        <dbReference type="Proteomes" id="UP000039865"/>
    </source>
</evidence>
<dbReference type="InParanoid" id="A0A078A4Y9"/>
<dbReference type="InterPro" id="IPR012462">
    <property type="entry name" value="UFSP1/2_DUB_cat"/>
</dbReference>
<evidence type="ECO:0000259" key="2">
    <source>
        <dbReference type="Pfam" id="PF07910"/>
    </source>
</evidence>
<dbReference type="PANTHER" id="PTHR48153">
    <property type="entry name" value="UFM1-SPECIFIC PROTEASE 2"/>
    <property type="match status" value="1"/>
</dbReference>
<dbReference type="PANTHER" id="PTHR48153:SF2">
    <property type="entry name" value="UFM1-SPECIFIC PROTEASE 2"/>
    <property type="match status" value="1"/>
</dbReference>
<evidence type="ECO:0000313" key="3">
    <source>
        <dbReference type="EMBL" id="CDW77330.1"/>
    </source>
</evidence>